<dbReference type="InterPro" id="IPR002464">
    <property type="entry name" value="DNA/RNA_helicase_DEAH_CS"/>
</dbReference>
<dbReference type="GO" id="GO:0006310">
    <property type="term" value="P:DNA recombination"/>
    <property type="evidence" value="ECO:0007669"/>
    <property type="project" value="InterPro"/>
</dbReference>
<dbReference type="SUPFAM" id="SSF52540">
    <property type="entry name" value="P-loop containing nucleoside triphosphate hydrolases"/>
    <property type="match status" value="1"/>
</dbReference>
<comment type="similarity">
    <text evidence="1">Belongs to the helicase family. RecQ subfamily.</text>
</comment>
<dbReference type="AlphaFoldDB" id="A0A6J6SUH6"/>
<evidence type="ECO:0000256" key="7">
    <source>
        <dbReference type="ARBA" id="ARBA00023235"/>
    </source>
</evidence>
<dbReference type="PROSITE" id="PS51194">
    <property type="entry name" value="HELICASE_CTER"/>
    <property type="match status" value="1"/>
</dbReference>
<evidence type="ECO:0000256" key="9">
    <source>
        <dbReference type="ARBA" id="ARBA00034808"/>
    </source>
</evidence>
<dbReference type="GO" id="GO:0043138">
    <property type="term" value="F:3'-5' DNA helicase activity"/>
    <property type="evidence" value="ECO:0007669"/>
    <property type="project" value="UniProtKB-EC"/>
</dbReference>
<dbReference type="GO" id="GO:0043590">
    <property type="term" value="C:bacterial nucleoid"/>
    <property type="evidence" value="ECO:0007669"/>
    <property type="project" value="TreeGrafter"/>
</dbReference>
<dbReference type="GO" id="GO:0009378">
    <property type="term" value="F:four-way junction helicase activity"/>
    <property type="evidence" value="ECO:0007669"/>
    <property type="project" value="TreeGrafter"/>
</dbReference>
<dbReference type="GO" id="GO:0030894">
    <property type="term" value="C:replisome"/>
    <property type="evidence" value="ECO:0007669"/>
    <property type="project" value="TreeGrafter"/>
</dbReference>
<feature type="domain" description="Helicase C-terminal" evidence="11">
    <location>
        <begin position="247"/>
        <end position="404"/>
    </location>
</feature>
<dbReference type="EC" id="5.6.2.4" evidence="9"/>
<dbReference type="Gene3D" id="3.40.50.300">
    <property type="entry name" value="P-loop containing nucleotide triphosphate hydrolases"/>
    <property type="match status" value="2"/>
</dbReference>
<dbReference type="EMBL" id="CAEZYU010000031">
    <property type="protein sequence ID" value="CAB4738532.1"/>
    <property type="molecule type" value="Genomic_DNA"/>
</dbReference>
<dbReference type="InterPro" id="IPR001650">
    <property type="entry name" value="Helicase_C-like"/>
</dbReference>
<keyword evidence="5" id="KW-0067">ATP-binding</keyword>
<dbReference type="PANTHER" id="PTHR13710:SF105">
    <property type="entry name" value="ATP-DEPENDENT DNA HELICASE Q1"/>
    <property type="match status" value="1"/>
</dbReference>
<keyword evidence="2" id="KW-0547">Nucleotide-binding</keyword>
<dbReference type="Pfam" id="PF00271">
    <property type="entry name" value="Helicase_C"/>
    <property type="match status" value="1"/>
</dbReference>
<dbReference type="PANTHER" id="PTHR13710">
    <property type="entry name" value="DNA HELICASE RECQ FAMILY MEMBER"/>
    <property type="match status" value="1"/>
</dbReference>
<dbReference type="GO" id="GO:0006281">
    <property type="term" value="P:DNA repair"/>
    <property type="evidence" value="ECO:0007669"/>
    <property type="project" value="TreeGrafter"/>
</dbReference>
<dbReference type="InterPro" id="IPR027417">
    <property type="entry name" value="P-loop_NTPase"/>
</dbReference>
<dbReference type="SUPFAM" id="SSF53271">
    <property type="entry name" value="PRTase-like"/>
    <property type="match status" value="1"/>
</dbReference>
<evidence type="ECO:0000256" key="1">
    <source>
        <dbReference type="ARBA" id="ARBA00005446"/>
    </source>
</evidence>
<name>A0A6J6SUH6_9ZZZZ</name>
<accession>A0A6J6SUH6</accession>
<gene>
    <name evidence="12" type="ORF">UFOPK2766_00869</name>
</gene>
<evidence type="ECO:0000313" key="12">
    <source>
        <dbReference type="EMBL" id="CAB4738532.1"/>
    </source>
</evidence>
<dbReference type="SMART" id="SM00490">
    <property type="entry name" value="HELICc"/>
    <property type="match status" value="1"/>
</dbReference>
<reference evidence="12" key="1">
    <citation type="submission" date="2020-05" db="EMBL/GenBank/DDBJ databases">
        <authorList>
            <person name="Chiriac C."/>
            <person name="Salcher M."/>
            <person name="Ghai R."/>
            <person name="Kavagutti S V."/>
        </authorList>
    </citation>
    <scope>NUCLEOTIDE SEQUENCE</scope>
</reference>
<evidence type="ECO:0000256" key="5">
    <source>
        <dbReference type="ARBA" id="ARBA00022840"/>
    </source>
</evidence>
<keyword evidence="6" id="KW-0238">DNA-binding</keyword>
<keyword evidence="3" id="KW-0378">Hydrolase</keyword>
<dbReference type="GO" id="GO:0003677">
    <property type="term" value="F:DNA binding"/>
    <property type="evidence" value="ECO:0007669"/>
    <property type="project" value="UniProtKB-KW"/>
</dbReference>
<evidence type="ECO:0000259" key="10">
    <source>
        <dbReference type="PROSITE" id="PS51192"/>
    </source>
</evidence>
<dbReference type="SMART" id="SM00487">
    <property type="entry name" value="DEXDc"/>
    <property type="match status" value="1"/>
</dbReference>
<evidence type="ECO:0000256" key="3">
    <source>
        <dbReference type="ARBA" id="ARBA00022801"/>
    </source>
</evidence>
<dbReference type="InterPro" id="IPR014001">
    <property type="entry name" value="Helicase_ATP-bd"/>
</dbReference>
<keyword evidence="4" id="KW-0347">Helicase</keyword>
<dbReference type="PROSITE" id="PS00690">
    <property type="entry name" value="DEAH_ATP_HELICASE"/>
    <property type="match status" value="1"/>
</dbReference>
<dbReference type="NCBIfam" id="TIGR00614">
    <property type="entry name" value="recQ_fam"/>
    <property type="match status" value="1"/>
</dbReference>
<dbReference type="PROSITE" id="PS51192">
    <property type="entry name" value="HELICASE_ATP_BIND_1"/>
    <property type="match status" value="1"/>
</dbReference>
<evidence type="ECO:0000256" key="8">
    <source>
        <dbReference type="ARBA" id="ARBA00034617"/>
    </source>
</evidence>
<organism evidence="12">
    <name type="scientific">freshwater metagenome</name>
    <dbReference type="NCBI Taxonomy" id="449393"/>
    <lineage>
        <taxon>unclassified sequences</taxon>
        <taxon>metagenomes</taxon>
        <taxon>ecological metagenomes</taxon>
    </lineage>
</organism>
<evidence type="ECO:0000256" key="6">
    <source>
        <dbReference type="ARBA" id="ARBA00023125"/>
    </source>
</evidence>
<dbReference type="Pfam" id="PF00270">
    <property type="entry name" value="DEAD"/>
    <property type="match status" value="1"/>
</dbReference>
<comment type="catalytic activity">
    <reaction evidence="8">
        <text>Couples ATP hydrolysis with the unwinding of duplex DNA by translocating in the 3'-5' direction.</text>
        <dbReference type="EC" id="5.6.2.4"/>
    </reaction>
</comment>
<dbReference type="GO" id="GO:0016787">
    <property type="term" value="F:hydrolase activity"/>
    <property type="evidence" value="ECO:0007669"/>
    <property type="project" value="UniProtKB-KW"/>
</dbReference>
<dbReference type="GO" id="GO:0005524">
    <property type="term" value="F:ATP binding"/>
    <property type="evidence" value="ECO:0007669"/>
    <property type="project" value="UniProtKB-KW"/>
</dbReference>
<dbReference type="InterPro" id="IPR004589">
    <property type="entry name" value="DNA_helicase_ATP-dep_RecQ"/>
</dbReference>
<dbReference type="InterPro" id="IPR029057">
    <property type="entry name" value="PRTase-like"/>
</dbReference>
<evidence type="ECO:0000259" key="11">
    <source>
        <dbReference type="PROSITE" id="PS51194"/>
    </source>
</evidence>
<evidence type="ECO:0000256" key="4">
    <source>
        <dbReference type="ARBA" id="ARBA00022806"/>
    </source>
</evidence>
<sequence>MGNPLSFEPETVEPETVEPEPFELAASRVLRDLAGPKATLRADQLAAIRELAVNHRRVLLVQATGWGKSAVYWIATQLLRQSGSGPTLVVSPLLALMRNQVAAAKRAGIRAVTINSSNSEDWQSIEQLIRSDQVDVLLISPERLNNPRFRQDVLPALAASIGLLVIDEAHCISDWGHDFRPDYRRIADVLSGLAPDTPVLAATATANQRVEADVAAQIGSSTLTFRGSLDRPTLHLSVLQIATPAERLAWIASWVQSNPGPGFVYCLTVSEAERTAAFLASRGLSVQAYTGSTPTAEREAIEASLDDGSLACVVATSALGMGYDNARLAYVIHLGSPSSPIAYYQQVGRAGRGLVHARVVLLPTSTEEEIWAYFASTAMPPKAVVEQVLAALGSSGPLTVLELEAVVNLRRGRLEALLKVLDVEGAVERTGSQWQRSEIPWEYDTERYEQLAAARRSEQDAMRRYQRSPGCRLRFLREQLDDPAAEDCGRCDVCENRALSDMSDAALADAALSDPALSREVSVADQAAAVQFLREVPVPIEPRKQWPRGVVGRSGNIASNSRPEVGRALAFGTDPGWSEVVMPLFSAPDAPPTQEVLVGLAAVLKSWPWQHRPTWITWVPSRSRPALVEGLAHGLGALGKLEVLAAVQRVSVEAPPQSNMENSVTQAANVISAFTFGLPNGEALPAGPCLVVDDSLRSGWTMTVVAEGLLNAGADQVLPLVLWRRP</sequence>
<feature type="domain" description="Helicase ATP-binding" evidence="10">
    <location>
        <begin position="49"/>
        <end position="224"/>
    </location>
</feature>
<evidence type="ECO:0000256" key="2">
    <source>
        <dbReference type="ARBA" id="ARBA00022741"/>
    </source>
</evidence>
<dbReference type="GO" id="GO:0005737">
    <property type="term" value="C:cytoplasm"/>
    <property type="evidence" value="ECO:0007669"/>
    <property type="project" value="TreeGrafter"/>
</dbReference>
<proteinExistence type="inferred from homology"/>
<dbReference type="InterPro" id="IPR011545">
    <property type="entry name" value="DEAD/DEAH_box_helicase_dom"/>
</dbReference>
<protein>
    <recommendedName>
        <fullName evidence="9">DNA 3'-5' helicase</fullName>
        <ecNumber evidence="9">5.6.2.4</ecNumber>
    </recommendedName>
</protein>
<keyword evidence="7" id="KW-0413">Isomerase</keyword>